<dbReference type="InterPro" id="IPR011004">
    <property type="entry name" value="Trimer_LpxA-like_sf"/>
</dbReference>
<evidence type="ECO:0000313" key="2">
    <source>
        <dbReference type="Proteomes" id="UP001139354"/>
    </source>
</evidence>
<keyword evidence="2" id="KW-1185">Reference proteome</keyword>
<dbReference type="PANTHER" id="PTHR23416">
    <property type="entry name" value="SIALIC ACID SYNTHASE-RELATED"/>
    <property type="match status" value="1"/>
</dbReference>
<dbReference type="AlphaFoldDB" id="A0A9X1LWV6"/>
<dbReference type="Pfam" id="PF00132">
    <property type="entry name" value="Hexapep"/>
    <property type="match status" value="1"/>
</dbReference>
<evidence type="ECO:0000313" key="1">
    <source>
        <dbReference type="EMBL" id="MCC2033589.1"/>
    </source>
</evidence>
<proteinExistence type="predicted"/>
<organism evidence="1 2">
    <name type="scientific">Microbacterium allomyrinae</name>
    <dbReference type="NCBI Taxonomy" id="2830666"/>
    <lineage>
        <taxon>Bacteria</taxon>
        <taxon>Bacillati</taxon>
        <taxon>Actinomycetota</taxon>
        <taxon>Actinomycetes</taxon>
        <taxon>Micrococcales</taxon>
        <taxon>Microbacteriaceae</taxon>
        <taxon>Microbacterium</taxon>
    </lineage>
</organism>
<reference evidence="1" key="1">
    <citation type="submission" date="2021-04" db="EMBL/GenBank/DDBJ databases">
        <title>Microbacterium tenobrionis sp. nov. and Microbacterium allomyrinae sp. nov., isolated from larvae of Tenobrio molitor and Allomyrina dichotoma, respectively.</title>
        <authorList>
            <person name="Lee S.D."/>
        </authorList>
    </citation>
    <scope>NUCLEOTIDE SEQUENCE</scope>
    <source>
        <strain evidence="1">BWT-G7</strain>
    </source>
</reference>
<dbReference type="GO" id="GO:0016746">
    <property type="term" value="F:acyltransferase activity"/>
    <property type="evidence" value="ECO:0007669"/>
    <property type="project" value="UniProtKB-KW"/>
</dbReference>
<gene>
    <name evidence="1" type="ORF">KEC57_15480</name>
</gene>
<dbReference type="Pfam" id="PF14602">
    <property type="entry name" value="Hexapep_2"/>
    <property type="match status" value="1"/>
</dbReference>
<dbReference type="PANTHER" id="PTHR23416:SF78">
    <property type="entry name" value="LIPOPOLYSACCHARIDE BIOSYNTHESIS O-ACETYL TRANSFERASE WBBJ-RELATED"/>
    <property type="match status" value="1"/>
</dbReference>
<protein>
    <submittedName>
        <fullName evidence="1">Acyltransferase</fullName>
    </submittedName>
</protein>
<dbReference type="InterPro" id="IPR051159">
    <property type="entry name" value="Hexapeptide_acetyltransf"/>
</dbReference>
<dbReference type="Proteomes" id="UP001139354">
    <property type="component" value="Unassembled WGS sequence"/>
</dbReference>
<accession>A0A9X1LWV6</accession>
<dbReference type="SUPFAM" id="SSF51161">
    <property type="entry name" value="Trimeric LpxA-like enzymes"/>
    <property type="match status" value="1"/>
</dbReference>
<keyword evidence="1" id="KW-0012">Acyltransferase</keyword>
<keyword evidence="1" id="KW-0808">Transferase</keyword>
<sequence length="172" mass="17793">MSVQYARCIEVGRGFYLGDRSRVLALSLDGIRIGDRVTIRENAWIQCASSPYNPGQSLSIGEGTYIGPYSVIGVGGPIEIGPRCQFGAGVTLIAENHDVTEAGVSASEVTRRGISIGSGTWIGHRATVLDGVTLGSNCVVGAGAVVTKSFPDGSTLVGVPARRIDRGATDGV</sequence>
<dbReference type="EMBL" id="JAGTTN010000006">
    <property type="protein sequence ID" value="MCC2033589.1"/>
    <property type="molecule type" value="Genomic_DNA"/>
</dbReference>
<dbReference type="Gene3D" id="2.160.10.10">
    <property type="entry name" value="Hexapeptide repeat proteins"/>
    <property type="match status" value="1"/>
</dbReference>
<dbReference type="InterPro" id="IPR001451">
    <property type="entry name" value="Hexapep"/>
</dbReference>
<name>A0A9X1LWV6_9MICO</name>
<comment type="caution">
    <text evidence="1">The sequence shown here is derived from an EMBL/GenBank/DDBJ whole genome shotgun (WGS) entry which is preliminary data.</text>
</comment>
<dbReference type="CDD" id="cd04647">
    <property type="entry name" value="LbH_MAT_like"/>
    <property type="match status" value="1"/>
</dbReference>